<feature type="compositionally biased region" description="Acidic residues" evidence="1">
    <location>
        <begin position="290"/>
        <end position="303"/>
    </location>
</feature>
<evidence type="ECO:0000313" key="3">
    <source>
        <dbReference type="EMBL" id="QFQ03194.1"/>
    </source>
</evidence>
<dbReference type="Proteomes" id="UP000326711">
    <property type="component" value="Chromosome"/>
</dbReference>
<dbReference type="KEGG" id="cuo:CUROG_09250"/>
<sequence length="451" mass="48008">MNRSVRQPLNRWWPVWAAVFIILLVYGIGGVVLLNDATRPPSATPPPRPADANEQAPDTLFTRGLTDLPPDYPTDPDSAELQRAKDAGSYLLSPGEEGYTAQEDAAVRDNEYFLGGVHPHEDQSWRTYPQPTPGMALDIDGEFSCTLAFVGHYAPATDGSGSVARAEHAAVPEPVNGATEISPSSASTDRAGNRRAPSPAALTAGHCMESDEDGIVEWSPGAEGYPVAPLGQWDAHQALDSYSVEVGSLSEHFAQNNSGSEDADDPRQETEAADNRPHEGEDSEARPQEAEDLDSDSEDTEDSSSERTLMGLAPAPKALPAQLDTDWASMSLEPRADFNPRIDGRYDVVTTAGAADLRPGMMVCKMGFRTGETCGPVLSWNATMVRINLYSLTGDSGSPAYIKLGGNKVAALGLLSGSPVDSENVTNDYVTDFALVAPVMRATGFRLGEGG</sequence>
<gene>
    <name evidence="3" type="ORF">CUROG_09250</name>
</gene>
<keyword evidence="2" id="KW-0472">Membrane</keyword>
<keyword evidence="2" id="KW-1133">Transmembrane helix</keyword>
<dbReference type="EMBL" id="CP045032">
    <property type="protein sequence ID" value="QFQ03194.1"/>
    <property type="molecule type" value="Genomic_DNA"/>
</dbReference>
<feature type="transmembrane region" description="Helical" evidence="2">
    <location>
        <begin position="12"/>
        <end position="34"/>
    </location>
</feature>
<dbReference type="Gene3D" id="2.40.10.10">
    <property type="entry name" value="Trypsin-like serine proteases"/>
    <property type="match status" value="2"/>
</dbReference>
<evidence type="ECO:0000256" key="1">
    <source>
        <dbReference type="SAM" id="MobiDB-lite"/>
    </source>
</evidence>
<accession>A0A5J6Z8E7</accession>
<evidence type="ECO:0000256" key="2">
    <source>
        <dbReference type="SAM" id="Phobius"/>
    </source>
</evidence>
<feature type="region of interest" description="Disordered" evidence="1">
    <location>
        <begin position="164"/>
        <end position="201"/>
    </location>
</feature>
<dbReference type="InterPro" id="IPR009003">
    <property type="entry name" value="Peptidase_S1_PA"/>
</dbReference>
<feature type="compositionally biased region" description="Basic and acidic residues" evidence="1">
    <location>
        <begin position="265"/>
        <end position="289"/>
    </location>
</feature>
<feature type="region of interest" description="Disordered" evidence="1">
    <location>
        <begin position="254"/>
        <end position="317"/>
    </location>
</feature>
<dbReference type="SUPFAM" id="SSF50494">
    <property type="entry name" value="Trypsin-like serine proteases"/>
    <property type="match status" value="1"/>
</dbReference>
<reference evidence="4" key="1">
    <citation type="submission" date="2019-10" db="EMBL/GenBank/DDBJ databases">
        <title>Complete genome sequence of Corynebacterium urogenitalis DSM 108747, isolated from the genital tract of a cow.</title>
        <authorList>
            <person name="Ruckert C."/>
            <person name="Ballas P."/>
            <person name="Wagener K."/>
            <person name="Drillich M."/>
            <person name="Kaempfer P."/>
            <person name="Busse H.-J."/>
            <person name="Ehling-Schulz M."/>
        </authorList>
    </citation>
    <scope>NUCLEOTIDE SEQUENCE [LARGE SCALE GENOMIC DNA]</scope>
    <source>
        <strain evidence="4">LMM 1652</strain>
    </source>
</reference>
<dbReference type="OrthoDB" id="4411800at2"/>
<organism evidence="3 4">
    <name type="scientific">Corynebacterium urogenitale</name>
    <dbReference type="NCBI Taxonomy" id="2487892"/>
    <lineage>
        <taxon>Bacteria</taxon>
        <taxon>Bacillati</taxon>
        <taxon>Actinomycetota</taxon>
        <taxon>Actinomycetes</taxon>
        <taxon>Mycobacteriales</taxon>
        <taxon>Corynebacteriaceae</taxon>
        <taxon>Corynebacterium</taxon>
    </lineage>
</organism>
<name>A0A5J6Z8E7_9CORY</name>
<proteinExistence type="predicted"/>
<dbReference type="AlphaFoldDB" id="A0A5J6Z8E7"/>
<evidence type="ECO:0000313" key="4">
    <source>
        <dbReference type="Proteomes" id="UP000326711"/>
    </source>
</evidence>
<dbReference type="RefSeq" id="WP_151903463.1">
    <property type="nucleotide sequence ID" value="NZ_CP045032.1"/>
</dbReference>
<protein>
    <submittedName>
        <fullName evidence="3">Uncharacterized protein</fullName>
    </submittedName>
</protein>
<keyword evidence="2" id="KW-0812">Transmembrane</keyword>
<feature type="compositionally biased region" description="Polar residues" evidence="1">
    <location>
        <begin position="179"/>
        <end position="190"/>
    </location>
</feature>
<dbReference type="InterPro" id="IPR043504">
    <property type="entry name" value="Peptidase_S1_PA_chymotrypsin"/>
</dbReference>
<keyword evidence="4" id="KW-1185">Reference proteome</keyword>